<protein>
    <submittedName>
        <fullName evidence="2">Uncharacterized protein</fullName>
    </submittedName>
</protein>
<dbReference type="AlphaFoldDB" id="A0A0V1EWA8"/>
<comment type="caution">
    <text evidence="2">The sequence shown here is derived from an EMBL/GenBank/DDBJ whole genome shotgun (WGS) entry which is preliminary data.</text>
</comment>
<sequence length="155" mass="17529">MKETLQKDEQEMRKSKFNNVLLNMVEVGIYILYFLKFATTIQEICFDIFDIIKKTGRNRCEAATLLASVITLLLLFSKNAELLCNSICFAYPAVKSLEKCIGCSNVFSLFGCSCQVAVVLRCYMENFFHQFLDNQTTASEISTILQDGGKILSTD</sequence>
<evidence type="ECO:0000256" key="1">
    <source>
        <dbReference type="SAM" id="Phobius"/>
    </source>
</evidence>
<proteinExistence type="predicted"/>
<feature type="transmembrane region" description="Helical" evidence="1">
    <location>
        <begin position="20"/>
        <end position="39"/>
    </location>
</feature>
<reference evidence="2 3" key="1">
    <citation type="submission" date="2015-01" db="EMBL/GenBank/DDBJ databases">
        <title>Evolution of Trichinella species and genotypes.</title>
        <authorList>
            <person name="Korhonen P.K."/>
            <person name="Edoardo P."/>
            <person name="Giuseppe L.R."/>
            <person name="Gasser R.B."/>
        </authorList>
    </citation>
    <scope>NUCLEOTIDE SEQUENCE [LARGE SCALE GENOMIC DNA]</scope>
    <source>
        <strain evidence="2">ISS13</strain>
    </source>
</reference>
<keyword evidence="1" id="KW-1133">Transmembrane helix</keyword>
<name>A0A0V1EWA8_TRIPS</name>
<keyword evidence="1" id="KW-0472">Membrane</keyword>
<dbReference type="EMBL" id="JYDR01000005">
    <property type="protein sequence ID" value="KRY77953.1"/>
    <property type="molecule type" value="Genomic_DNA"/>
</dbReference>
<keyword evidence="1" id="KW-0812">Transmembrane</keyword>
<accession>A0A0V1EWA8</accession>
<gene>
    <name evidence="2" type="ORF">T4A_14398</name>
</gene>
<evidence type="ECO:0000313" key="3">
    <source>
        <dbReference type="Proteomes" id="UP000054632"/>
    </source>
</evidence>
<dbReference type="Proteomes" id="UP000054632">
    <property type="component" value="Unassembled WGS sequence"/>
</dbReference>
<evidence type="ECO:0000313" key="2">
    <source>
        <dbReference type="EMBL" id="KRY77953.1"/>
    </source>
</evidence>
<organism evidence="2 3">
    <name type="scientific">Trichinella pseudospiralis</name>
    <name type="common">Parasitic roundworm</name>
    <dbReference type="NCBI Taxonomy" id="6337"/>
    <lineage>
        <taxon>Eukaryota</taxon>
        <taxon>Metazoa</taxon>
        <taxon>Ecdysozoa</taxon>
        <taxon>Nematoda</taxon>
        <taxon>Enoplea</taxon>
        <taxon>Dorylaimia</taxon>
        <taxon>Trichinellida</taxon>
        <taxon>Trichinellidae</taxon>
        <taxon>Trichinella</taxon>
    </lineage>
</organism>